<evidence type="ECO:0000313" key="1">
    <source>
        <dbReference type="EMBL" id="SFJ83994.1"/>
    </source>
</evidence>
<reference evidence="1 2" key="1">
    <citation type="submission" date="2016-10" db="EMBL/GenBank/DDBJ databases">
        <authorList>
            <person name="de Groot N.N."/>
        </authorList>
    </citation>
    <scope>NUCLEOTIDE SEQUENCE [LARGE SCALE GENOMIC DNA]</scope>
    <source>
        <strain evidence="1 2">IBRC-M 10445</strain>
    </source>
</reference>
<evidence type="ECO:0000313" key="2">
    <source>
        <dbReference type="Proteomes" id="UP000199445"/>
    </source>
</evidence>
<dbReference type="PANTHER" id="PTHR17985:SF8">
    <property type="entry name" value="TRANSPORT AND GOLGI ORGANIZATION PROTEIN 2 HOMOLOG"/>
    <property type="match status" value="1"/>
</dbReference>
<dbReference type="InterPro" id="IPR008551">
    <property type="entry name" value="TANGO2"/>
</dbReference>
<organism evidence="1 2">
    <name type="scientific">Marinobacter persicus</name>
    <dbReference type="NCBI Taxonomy" id="930118"/>
    <lineage>
        <taxon>Bacteria</taxon>
        <taxon>Pseudomonadati</taxon>
        <taxon>Pseudomonadota</taxon>
        <taxon>Gammaproteobacteria</taxon>
        <taxon>Pseudomonadales</taxon>
        <taxon>Marinobacteraceae</taxon>
        <taxon>Marinobacter</taxon>
    </lineage>
</organism>
<keyword evidence="2" id="KW-1185">Reference proteome</keyword>
<dbReference type="Proteomes" id="UP000199445">
    <property type="component" value="Unassembled WGS sequence"/>
</dbReference>
<gene>
    <name evidence="1" type="ORF">SAMN05216429_106186</name>
</gene>
<protein>
    <submittedName>
        <fullName evidence="1">Uncharacterized conserved protein, contains NRDE domain</fullName>
    </submittedName>
</protein>
<proteinExistence type="predicted"/>
<dbReference type="RefSeq" id="WP_227663654.1">
    <property type="nucleotide sequence ID" value="NZ_BMYN01000012.1"/>
</dbReference>
<dbReference type="Pfam" id="PF05742">
    <property type="entry name" value="TANGO2"/>
    <property type="match status" value="1"/>
</dbReference>
<dbReference type="AlphaFoldDB" id="A0A1I3UKG7"/>
<sequence>MCLIAFTLGQNRHFPLVLAANRDEFFDRPTRAMDWWQTGAGTPVLAGQDLKSGGTWLAISADGRISAVTNVREGAGVTGHRSRGELPLLALEESRQDLFRTLAGTAGDYAGFNLLCLDSGSGWYYSNRDAHPGRNIFRGSFGLSNHLLQTPWPKLLRLRQSVTDVVGTANADAPALHERLVSLLQDPTPAPDHLLPDTGVGRDTERFLSSPFITGTDYGTRATTVITVDATGYIRVSEQSWGPWQKKVNVDNLAGSDRAHALV</sequence>
<accession>A0A1I3UKG7</accession>
<dbReference type="EMBL" id="FOSC01000006">
    <property type="protein sequence ID" value="SFJ83994.1"/>
    <property type="molecule type" value="Genomic_DNA"/>
</dbReference>
<dbReference type="PANTHER" id="PTHR17985">
    <property type="entry name" value="SER/THR-RICH PROTEIN T10 IN DGCR REGION"/>
    <property type="match status" value="1"/>
</dbReference>
<name>A0A1I3UKG7_9GAMM</name>